<accession>A0A9D4F391</accession>
<feature type="compositionally biased region" description="Basic and acidic residues" evidence="1">
    <location>
        <begin position="69"/>
        <end position="105"/>
    </location>
</feature>
<proteinExistence type="predicted"/>
<sequence length="129" mass="14926">MSRRFRPLTNTSTPRVANDCRVPSNGNYEDEHNDNLHAATGDHYQPSTHILNTMVDDDYYQIPSNGNHTDSHHDDHHDDHLADHHANHHDDHHDDHHANHHDDHHANHHAATIDHWQASYVLPTSEPDR</sequence>
<reference evidence="2" key="2">
    <citation type="submission" date="2020-11" db="EMBL/GenBank/DDBJ databases">
        <authorList>
            <person name="McCartney M.A."/>
            <person name="Auch B."/>
            <person name="Kono T."/>
            <person name="Mallez S."/>
            <person name="Becker A."/>
            <person name="Gohl D.M."/>
            <person name="Silverstein K.A.T."/>
            <person name="Koren S."/>
            <person name="Bechman K.B."/>
            <person name="Herman A."/>
            <person name="Abrahante J.E."/>
            <person name="Garbe J."/>
        </authorList>
    </citation>
    <scope>NUCLEOTIDE SEQUENCE</scope>
    <source>
        <strain evidence="2">Duluth1</strain>
        <tissue evidence="2">Whole animal</tissue>
    </source>
</reference>
<feature type="region of interest" description="Disordered" evidence="1">
    <location>
        <begin position="59"/>
        <end position="107"/>
    </location>
</feature>
<dbReference type="Proteomes" id="UP000828390">
    <property type="component" value="Unassembled WGS sequence"/>
</dbReference>
<comment type="caution">
    <text evidence="2">The sequence shown here is derived from an EMBL/GenBank/DDBJ whole genome shotgun (WGS) entry which is preliminary data.</text>
</comment>
<evidence type="ECO:0000313" key="3">
    <source>
        <dbReference type="Proteomes" id="UP000828390"/>
    </source>
</evidence>
<protein>
    <submittedName>
        <fullName evidence="2">Uncharacterized protein</fullName>
    </submittedName>
</protein>
<dbReference type="EMBL" id="JAIWYP010000008">
    <property type="protein sequence ID" value="KAH3788925.1"/>
    <property type="molecule type" value="Genomic_DNA"/>
</dbReference>
<evidence type="ECO:0000313" key="2">
    <source>
        <dbReference type="EMBL" id="KAH3788925.1"/>
    </source>
</evidence>
<dbReference type="AlphaFoldDB" id="A0A9D4F391"/>
<keyword evidence="3" id="KW-1185">Reference proteome</keyword>
<organism evidence="2 3">
    <name type="scientific">Dreissena polymorpha</name>
    <name type="common">Zebra mussel</name>
    <name type="synonym">Mytilus polymorpha</name>
    <dbReference type="NCBI Taxonomy" id="45954"/>
    <lineage>
        <taxon>Eukaryota</taxon>
        <taxon>Metazoa</taxon>
        <taxon>Spiralia</taxon>
        <taxon>Lophotrochozoa</taxon>
        <taxon>Mollusca</taxon>
        <taxon>Bivalvia</taxon>
        <taxon>Autobranchia</taxon>
        <taxon>Heteroconchia</taxon>
        <taxon>Euheterodonta</taxon>
        <taxon>Imparidentia</taxon>
        <taxon>Neoheterodontei</taxon>
        <taxon>Myida</taxon>
        <taxon>Dreissenoidea</taxon>
        <taxon>Dreissenidae</taxon>
        <taxon>Dreissena</taxon>
    </lineage>
</organism>
<evidence type="ECO:0000256" key="1">
    <source>
        <dbReference type="SAM" id="MobiDB-lite"/>
    </source>
</evidence>
<feature type="region of interest" description="Disordered" evidence="1">
    <location>
        <begin position="1"/>
        <end position="44"/>
    </location>
</feature>
<gene>
    <name evidence="2" type="ORF">DPMN_167089</name>
</gene>
<reference evidence="2" key="1">
    <citation type="journal article" date="2019" name="bioRxiv">
        <title>The Genome of the Zebra Mussel, Dreissena polymorpha: A Resource for Invasive Species Research.</title>
        <authorList>
            <person name="McCartney M.A."/>
            <person name="Auch B."/>
            <person name="Kono T."/>
            <person name="Mallez S."/>
            <person name="Zhang Y."/>
            <person name="Obille A."/>
            <person name="Becker A."/>
            <person name="Abrahante J.E."/>
            <person name="Garbe J."/>
            <person name="Badalamenti J.P."/>
            <person name="Herman A."/>
            <person name="Mangelson H."/>
            <person name="Liachko I."/>
            <person name="Sullivan S."/>
            <person name="Sone E.D."/>
            <person name="Koren S."/>
            <person name="Silverstein K.A.T."/>
            <person name="Beckman K.B."/>
            <person name="Gohl D.M."/>
        </authorList>
    </citation>
    <scope>NUCLEOTIDE SEQUENCE</scope>
    <source>
        <strain evidence="2">Duluth1</strain>
        <tissue evidence="2">Whole animal</tissue>
    </source>
</reference>
<name>A0A9D4F391_DREPO</name>